<proteinExistence type="predicted"/>
<evidence type="ECO:0000313" key="2">
    <source>
        <dbReference type="Proteomes" id="UP001174909"/>
    </source>
</evidence>
<protein>
    <submittedName>
        <fullName evidence="1">Uncharacterized protein</fullName>
    </submittedName>
</protein>
<reference evidence="1" key="1">
    <citation type="submission" date="2023-03" db="EMBL/GenBank/DDBJ databases">
        <authorList>
            <person name="Steffen K."/>
            <person name="Cardenas P."/>
        </authorList>
    </citation>
    <scope>NUCLEOTIDE SEQUENCE</scope>
</reference>
<dbReference type="AlphaFoldDB" id="A0AA35W8N1"/>
<organism evidence="1 2">
    <name type="scientific">Geodia barretti</name>
    <name type="common">Barrett's horny sponge</name>
    <dbReference type="NCBI Taxonomy" id="519541"/>
    <lineage>
        <taxon>Eukaryota</taxon>
        <taxon>Metazoa</taxon>
        <taxon>Porifera</taxon>
        <taxon>Demospongiae</taxon>
        <taxon>Heteroscleromorpha</taxon>
        <taxon>Tetractinellida</taxon>
        <taxon>Astrophorina</taxon>
        <taxon>Geodiidae</taxon>
        <taxon>Geodia</taxon>
    </lineage>
</organism>
<name>A0AA35W8N1_GEOBA</name>
<dbReference type="Proteomes" id="UP001174909">
    <property type="component" value="Unassembled WGS sequence"/>
</dbReference>
<comment type="caution">
    <text evidence="1">The sequence shown here is derived from an EMBL/GenBank/DDBJ whole genome shotgun (WGS) entry which is preliminary data.</text>
</comment>
<accession>A0AA35W8N1</accession>
<gene>
    <name evidence="1" type="ORF">GBAR_LOCUS7320</name>
</gene>
<dbReference type="EMBL" id="CASHTH010001096">
    <property type="protein sequence ID" value="CAI8011319.1"/>
    <property type="molecule type" value="Genomic_DNA"/>
</dbReference>
<evidence type="ECO:0000313" key="1">
    <source>
        <dbReference type="EMBL" id="CAI8011319.1"/>
    </source>
</evidence>
<keyword evidence="2" id="KW-1185">Reference proteome</keyword>
<sequence>MPHNTESVFNVRNAVTTTAIPGQGRKISYRGYMIHGEIPSISYVVYGWNKTGQLSELGVARSFPESMQWVDGHIEQLRRRQPILPDVARDAGGDDVWLDAA</sequence>